<feature type="compositionally biased region" description="Polar residues" evidence="3">
    <location>
        <begin position="227"/>
        <end position="236"/>
    </location>
</feature>
<sequence length="1261" mass="130536">MFKRKASSKSTDNKNRHRIKDIRKRPRPSTAAPAAPAAPGFSSGFTAPSEQSTGFSFGQSQSFPPSQPAQSDPTPFSFGGGSQPSFNFTGSSFGSNDSAPSTNPFASSSFGATITASSQPAQSTGFSFGGAGAGTAQSTPQQTSFSSGIFGSQQNQTSTTAPNLFGASAAANSGANAVTDSMQMSPDSKPKNSALNQTSFQSRNIFGNSDSSTTTNVFTSKPAATPAVSTPSQTFGTSLPPTTTSSLTPASSTIFPSAGSWKQDTTAPQAVAQSVATPTPAKPFGSLFQSTPSASAPSEPEKKDPSTLGAAPGFSFTPVTSKPAEAKEANTGFSFTSATSKPAEAKEANTGFSFTSATSKPAEAKEVNNGFSFTAGTSKSAEPKEVNAAQDLNQPSPSLSSLFGSTPAASPNPFSPKPAEQSSTSNIFAPKPTEATSSNQASLTSAPEKTPTPTSLFGVSTSQPASSSIFGSSSAQGSQSNLFGQSPVTNGSTATPPKAFGNISSPKPAAEQNNTANIFAPKPASAETPAASAPSSFNMFGQKPAVDQGFAKKEPFGNMPPSTSTSPAPGNVSLSEKAAEPTPLTYDGGRPLNPFSTLNPNGPGAPTANPHNWTPKPGTYKAPVVNGKPYGDIPMPNFSDLSPELQDECELMWKIRTLDQSFKAQIAALEPGEHLFDNTIIFYMRVRWSLGCPVQKRPEHMPPATHLYTHPEIPAPPKKQNGPATTESGTVSQTETQKTTSEGPVHANATELRPPAFGASAAAPKFAAPTTAPAFTAPAAPAVPKFGSGAGGDFMAQFAKKAAESAAAEKAKRKAEDFDSDEDDEAEWERRDAEEQEKKRAKIGAVSGMKSVFVEGKGFQFVDENESKLAPAPSTSTEKSPAVIQSPAPSSAPSPAASIFESTSRPLANSENIFGRLTATPQPADDSKDSDASDDEAKPTLSKRRASEETSEDTEASKRSKTNDLFARIQSPAPGQDSASATPKVNPFGSINTSTSNSFGNNSLFAATPTAPTPSMITTTSSSPAPTPSVFSSTPAPVSSPFGGSTFGASKPAATSSLFGASTTQAPKPSIFGASTTPAPKSTLFGASTTTAPADNTWKPNSPIKFSSSETSENKTTESKTSENSSTESKPTESTEEELGAGAFFNLAESAGGEKGEDSVFQCRARAFKLAKGKGWESQGTGFANLFVNESGRARIVLRADPSGSIILNALLKKEIEYKFTNKNSVQFFVPQAGGEPEQWAIRVKVDIAQSFHEKVEAIKN</sequence>
<keyword evidence="2" id="KW-0539">Nucleus</keyword>
<reference evidence="5" key="2">
    <citation type="submission" date="2023-01" db="EMBL/GenBank/DDBJ databases">
        <authorList>
            <person name="Petersen C."/>
        </authorList>
    </citation>
    <scope>NUCLEOTIDE SEQUENCE</scope>
    <source>
        <strain evidence="5">IBT 17514</strain>
    </source>
</reference>
<feature type="compositionally biased region" description="Low complexity" evidence="3">
    <location>
        <begin position="134"/>
        <end position="144"/>
    </location>
</feature>
<feature type="compositionally biased region" description="Low complexity" evidence="3">
    <location>
        <begin position="988"/>
        <end position="1041"/>
    </location>
</feature>
<evidence type="ECO:0000256" key="1">
    <source>
        <dbReference type="ARBA" id="ARBA00004567"/>
    </source>
</evidence>
<gene>
    <name evidence="5" type="ORF">N7493_002381</name>
</gene>
<dbReference type="SUPFAM" id="SSF50729">
    <property type="entry name" value="PH domain-like"/>
    <property type="match status" value="1"/>
</dbReference>
<keyword evidence="2" id="KW-0509">mRNA transport</keyword>
<protein>
    <recommendedName>
        <fullName evidence="4">RanBD1 domain-containing protein</fullName>
    </recommendedName>
</protein>
<feature type="compositionally biased region" description="Basic residues" evidence="3">
    <location>
        <begin position="15"/>
        <end position="27"/>
    </location>
</feature>
<feature type="region of interest" description="Disordered" evidence="3">
    <location>
        <begin position="1"/>
        <end position="328"/>
    </location>
</feature>
<feature type="compositionally biased region" description="Basic and acidic residues" evidence="3">
    <location>
        <begin position="925"/>
        <end position="938"/>
    </location>
</feature>
<feature type="region of interest" description="Disordered" evidence="3">
    <location>
        <begin position="373"/>
        <end position="511"/>
    </location>
</feature>
<feature type="compositionally biased region" description="Polar residues" evidence="3">
    <location>
        <begin position="900"/>
        <end position="912"/>
    </location>
</feature>
<feature type="domain" description="RanBD1" evidence="4">
    <location>
        <begin position="1128"/>
        <end position="1219"/>
    </location>
</feature>
<feature type="compositionally biased region" description="Polar residues" evidence="3">
    <location>
        <begin position="434"/>
        <end position="461"/>
    </location>
</feature>
<feature type="compositionally biased region" description="Low complexity" evidence="3">
    <location>
        <begin position="462"/>
        <end position="480"/>
    </location>
</feature>
<proteinExistence type="predicted"/>
<feature type="compositionally biased region" description="Polar residues" evidence="3">
    <location>
        <begin position="1053"/>
        <end position="1106"/>
    </location>
</feature>
<dbReference type="EMBL" id="JAQJAN010000003">
    <property type="protein sequence ID" value="KAJ5733595.1"/>
    <property type="molecule type" value="Genomic_DNA"/>
</dbReference>
<evidence type="ECO:0000313" key="5">
    <source>
        <dbReference type="EMBL" id="KAJ5733595.1"/>
    </source>
</evidence>
<feature type="region of interest" description="Disordered" evidence="3">
    <location>
        <begin position="701"/>
        <end position="750"/>
    </location>
</feature>
<feature type="compositionally biased region" description="Low complexity" evidence="3">
    <location>
        <begin position="886"/>
        <end position="898"/>
    </location>
</feature>
<evidence type="ECO:0000256" key="3">
    <source>
        <dbReference type="SAM" id="MobiDB-lite"/>
    </source>
</evidence>
<accession>A0AAD6HS40</accession>
<feature type="compositionally biased region" description="Polar residues" evidence="3">
    <location>
        <begin position="145"/>
        <end position="162"/>
    </location>
</feature>
<name>A0AAD6HS40_9EURO</name>
<keyword evidence="2" id="KW-0813">Transport</keyword>
<feature type="region of interest" description="Disordered" evidence="3">
    <location>
        <begin position="862"/>
        <end position="1139"/>
    </location>
</feature>
<feature type="compositionally biased region" description="Polar residues" evidence="3">
    <location>
        <begin position="178"/>
        <end position="219"/>
    </location>
</feature>
<feature type="compositionally biased region" description="Acidic residues" evidence="3">
    <location>
        <begin position="818"/>
        <end position="827"/>
    </location>
</feature>
<keyword evidence="2" id="KW-0653">Protein transport</keyword>
<keyword evidence="2" id="KW-0811">Translocation</keyword>
<feature type="compositionally biased region" description="Polar residues" evidence="3">
    <location>
        <begin position="560"/>
        <end position="574"/>
    </location>
</feature>
<feature type="compositionally biased region" description="Low complexity" evidence="3">
    <location>
        <begin position="49"/>
        <end position="71"/>
    </location>
</feature>
<feature type="compositionally biased region" description="Polar residues" evidence="3">
    <location>
        <begin position="481"/>
        <end position="495"/>
    </location>
</feature>
<organism evidence="5 6">
    <name type="scientific">Penicillium malachiteum</name>
    <dbReference type="NCBI Taxonomy" id="1324776"/>
    <lineage>
        <taxon>Eukaryota</taxon>
        <taxon>Fungi</taxon>
        <taxon>Dikarya</taxon>
        <taxon>Ascomycota</taxon>
        <taxon>Pezizomycotina</taxon>
        <taxon>Eurotiomycetes</taxon>
        <taxon>Eurotiomycetidae</taxon>
        <taxon>Eurotiales</taxon>
        <taxon>Aspergillaceae</taxon>
        <taxon>Penicillium</taxon>
    </lineage>
</organism>
<comment type="subcellular location">
    <subcellularLocation>
        <location evidence="1">Nucleus</location>
        <location evidence="1">Nuclear pore complex</location>
    </subcellularLocation>
</comment>
<dbReference type="AlphaFoldDB" id="A0AAD6HS40"/>
<comment type="caution">
    <text evidence="5">The sequence shown here is derived from an EMBL/GenBank/DDBJ whole genome shotgun (WGS) entry which is preliminary data.</text>
</comment>
<feature type="region of interest" description="Disordered" evidence="3">
    <location>
        <begin position="808"/>
        <end position="845"/>
    </location>
</feature>
<dbReference type="Proteomes" id="UP001215712">
    <property type="component" value="Unassembled WGS sequence"/>
</dbReference>
<feature type="compositionally biased region" description="Basic and acidic residues" evidence="3">
    <location>
        <begin position="828"/>
        <end position="838"/>
    </location>
</feature>
<feature type="compositionally biased region" description="Polar residues" evidence="3">
    <location>
        <begin position="390"/>
        <end position="409"/>
    </location>
</feature>
<dbReference type="PANTHER" id="PTHR38697">
    <property type="entry name" value="NUCLEAR PORE COMPLEX PROTEIN SIMILAR TO S. CEREVISIAE NUP2 (EUROFUNG)"/>
    <property type="match status" value="1"/>
</dbReference>
<dbReference type="InterPro" id="IPR000156">
    <property type="entry name" value="Ran_bind_dom"/>
</dbReference>
<feature type="compositionally biased region" description="Low complexity" evidence="3">
    <location>
        <begin position="599"/>
        <end position="612"/>
    </location>
</feature>
<dbReference type="InterPro" id="IPR011993">
    <property type="entry name" value="PH-like_dom_sf"/>
</dbReference>
<evidence type="ECO:0000313" key="6">
    <source>
        <dbReference type="Proteomes" id="UP001215712"/>
    </source>
</evidence>
<dbReference type="InterPro" id="IPR053074">
    <property type="entry name" value="NPC_Nucleoporin"/>
</dbReference>
<dbReference type="Gene3D" id="2.30.29.30">
    <property type="entry name" value="Pleckstrin-homology domain (PH domain)/Phosphotyrosine-binding domain (PTB)"/>
    <property type="match status" value="1"/>
</dbReference>
<feature type="compositionally biased region" description="Low complexity" evidence="3">
    <location>
        <begin position="166"/>
        <end position="177"/>
    </location>
</feature>
<feature type="compositionally biased region" description="Polar residues" evidence="3">
    <location>
        <begin position="99"/>
        <end position="120"/>
    </location>
</feature>
<evidence type="ECO:0000256" key="2">
    <source>
        <dbReference type="ARBA" id="ARBA00023132"/>
    </source>
</evidence>
<feature type="compositionally biased region" description="Basic and acidic residues" evidence="3">
    <location>
        <begin position="1112"/>
        <end position="1121"/>
    </location>
</feature>
<reference evidence="5" key="1">
    <citation type="journal article" date="2023" name="IMA Fungus">
        <title>Comparative genomic study of the Penicillium genus elucidates a diverse pangenome and 15 lateral gene transfer events.</title>
        <authorList>
            <person name="Petersen C."/>
            <person name="Sorensen T."/>
            <person name="Nielsen M.R."/>
            <person name="Sondergaard T.E."/>
            <person name="Sorensen J.L."/>
            <person name="Fitzpatrick D.A."/>
            <person name="Frisvad J.C."/>
            <person name="Nielsen K.L."/>
        </authorList>
    </citation>
    <scope>NUCLEOTIDE SEQUENCE</scope>
    <source>
        <strain evidence="5">IBT 17514</strain>
    </source>
</reference>
<keyword evidence="2" id="KW-0906">Nuclear pore complex</keyword>
<feature type="compositionally biased region" description="Low complexity" evidence="3">
    <location>
        <begin position="237"/>
        <end position="253"/>
    </location>
</feature>
<keyword evidence="6" id="KW-1185">Reference proteome</keyword>
<dbReference type="Pfam" id="PF13634">
    <property type="entry name" value="Nucleoporin_FG"/>
    <property type="match status" value="3"/>
</dbReference>
<dbReference type="InterPro" id="IPR025574">
    <property type="entry name" value="Nucleoporin_FG_rpt"/>
</dbReference>
<dbReference type="CDD" id="cd13170">
    <property type="entry name" value="RanBD_NUP50"/>
    <property type="match status" value="1"/>
</dbReference>
<dbReference type="SMART" id="SM00160">
    <property type="entry name" value="RanBD"/>
    <property type="match status" value="1"/>
</dbReference>
<dbReference type="PROSITE" id="PS50196">
    <property type="entry name" value="RANBD1"/>
    <property type="match status" value="1"/>
</dbReference>
<feature type="compositionally biased region" description="Low complexity" evidence="3">
    <location>
        <begin position="85"/>
        <end position="98"/>
    </location>
</feature>
<feature type="compositionally biased region" description="Polar residues" evidence="3">
    <location>
        <begin position="722"/>
        <end position="742"/>
    </location>
</feature>
<dbReference type="PANTHER" id="PTHR38697:SF1">
    <property type="entry name" value="NUCLEAR PORE COMPLEX PROTEIN SIMILAR TO S. CEREVISIAE NUP2 (EUROFUNG)"/>
    <property type="match status" value="1"/>
</dbReference>
<evidence type="ECO:0000259" key="4">
    <source>
        <dbReference type="PROSITE" id="PS50196"/>
    </source>
</evidence>
<dbReference type="Pfam" id="PF00638">
    <property type="entry name" value="Ran_BP1"/>
    <property type="match status" value="1"/>
</dbReference>
<feature type="region of interest" description="Disordered" evidence="3">
    <location>
        <begin position="550"/>
        <end position="619"/>
    </location>
</feature>
<feature type="compositionally biased region" description="Polar residues" evidence="3">
    <location>
        <begin position="260"/>
        <end position="277"/>
    </location>
</feature>
<feature type="compositionally biased region" description="Basic and acidic residues" evidence="3">
    <location>
        <begin position="808"/>
        <end position="817"/>
    </location>
</feature>